<dbReference type="EMBL" id="JBEVCJ010000164">
    <property type="protein sequence ID" value="MET1257659.1"/>
    <property type="molecule type" value="Genomic_DNA"/>
</dbReference>
<evidence type="ECO:0008006" key="4">
    <source>
        <dbReference type="Google" id="ProtNLM"/>
    </source>
</evidence>
<reference evidence="2 3" key="1">
    <citation type="submission" date="2024-06" db="EMBL/GenBank/DDBJ databases">
        <authorList>
            <person name="Li F."/>
        </authorList>
    </citation>
    <scope>NUCLEOTIDE SEQUENCE [LARGE SCALE GENOMIC DNA]</scope>
    <source>
        <strain evidence="2 3">GXAS 311</strain>
    </source>
</reference>
<keyword evidence="1" id="KW-0812">Transmembrane</keyword>
<comment type="caution">
    <text evidence="2">The sequence shown here is derived from an EMBL/GenBank/DDBJ whole genome shotgun (WGS) entry which is preliminary data.</text>
</comment>
<dbReference type="SUPFAM" id="SSF81901">
    <property type="entry name" value="HCP-like"/>
    <property type="match status" value="1"/>
</dbReference>
<dbReference type="Proteomes" id="UP001548189">
    <property type="component" value="Unassembled WGS sequence"/>
</dbReference>
<evidence type="ECO:0000313" key="3">
    <source>
        <dbReference type="Proteomes" id="UP001548189"/>
    </source>
</evidence>
<keyword evidence="1" id="KW-0472">Membrane</keyword>
<feature type="transmembrane region" description="Helical" evidence="1">
    <location>
        <begin position="6"/>
        <end position="25"/>
    </location>
</feature>
<sequence length="144" mass="16973">MKFRILLLFLVIILMIVFFISYRLYLYQADEPYRNAISLLKEGKYKEAQVAFRYLSQNGHRYAQIELARLYAFGLGVRKDREHASKLLQCNSVNNCISGKAEYGIGIELIKRYGLEKRKEALYWIEKSASFSYEPAIKWLKENN</sequence>
<name>A0ABV2C0G2_9GAMM</name>
<protein>
    <recommendedName>
        <fullName evidence="4">Sel1 repeat family protein</fullName>
    </recommendedName>
</protein>
<accession>A0ABV2C0G2</accession>
<gene>
    <name evidence="2" type="ORF">ABVT43_21180</name>
</gene>
<evidence type="ECO:0000313" key="2">
    <source>
        <dbReference type="EMBL" id="MET1257659.1"/>
    </source>
</evidence>
<dbReference type="RefSeq" id="WP_353898240.1">
    <property type="nucleotide sequence ID" value="NZ_JBEVCJ010000164.1"/>
</dbReference>
<dbReference type="InterPro" id="IPR011990">
    <property type="entry name" value="TPR-like_helical_dom_sf"/>
</dbReference>
<dbReference type="Gene3D" id="1.25.40.10">
    <property type="entry name" value="Tetratricopeptide repeat domain"/>
    <property type="match status" value="1"/>
</dbReference>
<evidence type="ECO:0000256" key="1">
    <source>
        <dbReference type="SAM" id="Phobius"/>
    </source>
</evidence>
<keyword evidence="1" id="KW-1133">Transmembrane helix</keyword>
<keyword evidence="3" id="KW-1185">Reference proteome</keyword>
<organism evidence="2 3">
    <name type="scientific">Aliikangiella maris</name>
    <dbReference type="NCBI Taxonomy" id="3162458"/>
    <lineage>
        <taxon>Bacteria</taxon>
        <taxon>Pseudomonadati</taxon>
        <taxon>Pseudomonadota</taxon>
        <taxon>Gammaproteobacteria</taxon>
        <taxon>Oceanospirillales</taxon>
        <taxon>Pleioneaceae</taxon>
        <taxon>Aliikangiella</taxon>
    </lineage>
</organism>
<proteinExistence type="predicted"/>